<keyword evidence="2 6" id="KW-0378">Hydrolase</keyword>
<comment type="caution">
    <text evidence="9">The sequence shown here is derived from an EMBL/GenBank/DDBJ whole genome shotgun (WGS) entry which is preliminary data.</text>
</comment>
<gene>
    <name evidence="9" type="ORF">O6P43_024696</name>
</gene>
<dbReference type="GO" id="GO:0006952">
    <property type="term" value="P:defense response"/>
    <property type="evidence" value="ECO:0007669"/>
    <property type="project" value="UniProtKB-KW"/>
</dbReference>
<dbReference type="GO" id="GO:0004620">
    <property type="term" value="F:phospholipase activity"/>
    <property type="evidence" value="ECO:0007669"/>
    <property type="project" value="TreeGrafter"/>
</dbReference>
<proteinExistence type="inferred from homology"/>
<dbReference type="FunFam" id="3.40.1090.10:FF:000005">
    <property type="entry name" value="Patatin"/>
    <property type="match status" value="1"/>
</dbReference>
<dbReference type="EC" id="3.1.1.-" evidence="7"/>
<reference evidence="9" key="1">
    <citation type="journal article" date="2023" name="Science">
        <title>Elucidation of the pathway for biosynthesis of saponin adjuvants from the soapbark tree.</title>
        <authorList>
            <person name="Reed J."/>
            <person name="Orme A."/>
            <person name="El-Demerdash A."/>
            <person name="Owen C."/>
            <person name="Martin L.B.B."/>
            <person name="Misra R.C."/>
            <person name="Kikuchi S."/>
            <person name="Rejzek M."/>
            <person name="Martin A.C."/>
            <person name="Harkess A."/>
            <person name="Leebens-Mack J."/>
            <person name="Louveau T."/>
            <person name="Stephenson M.J."/>
            <person name="Osbourn A."/>
        </authorList>
    </citation>
    <scope>NUCLEOTIDE SEQUENCE</scope>
    <source>
        <strain evidence="9">S10</strain>
    </source>
</reference>
<accession>A0AAD7PES6</accession>
<dbReference type="AlphaFoldDB" id="A0AAD7PES6"/>
<evidence type="ECO:0000256" key="3">
    <source>
        <dbReference type="ARBA" id="ARBA00022821"/>
    </source>
</evidence>
<dbReference type="Gene3D" id="3.40.1090.10">
    <property type="entry name" value="Cytosolic phospholipase A2 catalytic domain"/>
    <property type="match status" value="1"/>
</dbReference>
<dbReference type="Pfam" id="PF01734">
    <property type="entry name" value="Patatin"/>
    <property type="match status" value="1"/>
</dbReference>
<feature type="short sequence motif" description="GXGXXG" evidence="6">
    <location>
        <begin position="13"/>
        <end position="18"/>
    </location>
</feature>
<evidence type="ECO:0000256" key="1">
    <source>
        <dbReference type="ARBA" id="ARBA00010240"/>
    </source>
</evidence>
<comment type="function">
    <text evidence="7">Lipolytic acyl hydrolase (LAH).</text>
</comment>
<keyword evidence="10" id="KW-1185">Reference proteome</keyword>
<dbReference type="KEGG" id="qsa:O6P43_024696"/>
<dbReference type="PANTHER" id="PTHR32176">
    <property type="entry name" value="XYLOSE ISOMERASE"/>
    <property type="match status" value="1"/>
</dbReference>
<comment type="domain">
    <text evidence="7">The nitrogen atoms of the two glycine residues in the GGXR motif define the oxyanion hole, and stabilize the oxyanion that forms during the nucleophilic attack by the catalytic serine during substrate cleavage.</text>
</comment>
<evidence type="ECO:0000313" key="10">
    <source>
        <dbReference type="Proteomes" id="UP001163823"/>
    </source>
</evidence>
<evidence type="ECO:0000256" key="4">
    <source>
        <dbReference type="ARBA" id="ARBA00022963"/>
    </source>
</evidence>
<protein>
    <recommendedName>
        <fullName evidence="7">Patatin</fullName>
        <ecNumber evidence="7">3.1.1.-</ecNumber>
    </recommendedName>
</protein>
<evidence type="ECO:0000256" key="6">
    <source>
        <dbReference type="PROSITE-ProRule" id="PRU01161"/>
    </source>
</evidence>
<keyword evidence="3" id="KW-0611">Plant defense</keyword>
<name>A0AAD7PES6_QUISA</name>
<organism evidence="9 10">
    <name type="scientific">Quillaja saponaria</name>
    <name type="common">Soap bark tree</name>
    <dbReference type="NCBI Taxonomy" id="32244"/>
    <lineage>
        <taxon>Eukaryota</taxon>
        <taxon>Viridiplantae</taxon>
        <taxon>Streptophyta</taxon>
        <taxon>Embryophyta</taxon>
        <taxon>Tracheophyta</taxon>
        <taxon>Spermatophyta</taxon>
        <taxon>Magnoliopsida</taxon>
        <taxon>eudicotyledons</taxon>
        <taxon>Gunneridae</taxon>
        <taxon>Pentapetalae</taxon>
        <taxon>rosids</taxon>
        <taxon>fabids</taxon>
        <taxon>Fabales</taxon>
        <taxon>Quillajaceae</taxon>
        <taxon>Quillaja</taxon>
    </lineage>
</organism>
<feature type="active site" description="Nucleophile" evidence="6">
    <location>
        <position position="53"/>
    </location>
</feature>
<dbReference type="PROSITE" id="PS51635">
    <property type="entry name" value="PNPLA"/>
    <property type="match status" value="1"/>
</dbReference>
<keyword evidence="4 6" id="KW-0442">Lipid degradation</keyword>
<feature type="short sequence motif" description="DGA/G" evidence="6">
    <location>
        <begin position="192"/>
        <end position="194"/>
    </location>
</feature>
<dbReference type="InterPro" id="IPR002641">
    <property type="entry name" value="PNPLA_dom"/>
</dbReference>
<evidence type="ECO:0000256" key="2">
    <source>
        <dbReference type="ARBA" id="ARBA00022801"/>
    </source>
</evidence>
<dbReference type="InterPro" id="IPR016035">
    <property type="entry name" value="Acyl_Trfase/lysoPLipase"/>
</dbReference>
<evidence type="ECO:0000256" key="7">
    <source>
        <dbReference type="RuleBase" id="RU361262"/>
    </source>
</evidence>
<dbReference type="GO" id="GO:0047372">
    <property type="term" value="F:monoacylglycerol lipase activity"/>
    <property type="evidence" value="ECO:0007669"/>
    <property type="project" value="TreeGrafter"/>
</dbReference>
<feature type="domain" description="PNPLA" evidence="8">
    <location>
        <begin position="9"/>
        <end position="205"/>
    </location>
</feature>
<dbReference type="EMBL" id="JARAOO010000010">
    <property type="protein sequence ID" value="KAJ7952933.1"/>
    <property type="molecule type" value="Genomic_DNA"/>
</dbReference>
<dbReference type="SUPFAM" id="SSF52151">
    <property type="entry name" value="FabD/lysophospholipase-like"/>
    <property type="match status" value="1"/>
</dbReference>
<dbReference type="PANTHER" id="PTHR32176:SF99">
    <property type="entry name" value="PATATIN"/>
    <property type="match status" value="1"/>
</dbReference>
<evidence type="ECO:0000313" key="9">
    <source>
        <dbReference type="EMBL" id="KAJ7952933.1"/>
    </source>
</evidence>
<evidence type="ECO:0000256" key="5">
    <source>
        <dbReference type="ARBA" id="ARBA00023098"/>
    </source>
</evidence>
<evidence type="ECO:0000259" key="8">
    <source>
        <dbReference type="PROSITE" id="PS51635"/>
    </source>
</evidence>
<dbReference type="Proteomes" id="UP001163823">
    <property type="component" value="Chromosome 10"/>
</dbReference>
<feature type="short sequence motif" description="GXSXG" evidence="6">
    <location>
        <begin position="51"/>
        <end position="55"/>
    </location>
</feature>
<keyword evidence="5 6" id="KW-0443">Lipid metabolism</keyword>
<comment type="similarity">
    <text evidence="1 7">Belongs to the patatin family.</text>
</comment>
<dbReference type="GO" id="GO:0016042">
    <property type="term" value="P:lipid catabolic process"/>
    <property type="evidence" value="ECO:0007669"/>
    <property type="project" value="UniProtKB-UniRule"/>
</dbReference>
<sequence>MTTPLVTVLSIDGGGIRGIIPSVILAFLECKLQEIDGSDARIADYFDIVGGTSTGGLMATMLTAPNSRQRPLFAADELVPFYMNESPKIFPQDQVPPTTGPKYDGKYLRELAAKLLGDLTVKQTVTNVLLPTYDILIFQPVVFTTDEAKQNPAKDAKLSDVCIATSAAPTILPPYKFKVFDLLGAHEFNLTDGGVAAANPTLWALTHISKGTLIKGKGKGKGKGASNKKKPLNASEMLVLSLGCGSAKQKQMYTVEQAAKWGALDWVVNLSTFDTPLLNIFGAVGTDMVDIHVETLFQSHDTAQNYLRVEDDSLTGDALSADKATLENLTNLKNIGIELLNKPASRVNLDTGALEPIEGAGTYAQALTVFATKLSEQRKLKRNI</sequence>
<feature type="active site" description="Proton acceptor" evidence="6">
    <location>
        <position position="192"/>
    </location>
</feature>